<dbReference type="OMA" id="ESEDPCA"/>
<accession>A0A1X7UED0</accession>
<gene>
    <name evidence="10" type="primary">100641849</name>
</gene>
<keyword evidence="6 9" id="KW-1133">Transmembrane helix</keyword>
<dbReference type="EnsemblMetazoa" id="Aqu2.1.26319_001">
    <property type="protein sequence ID" value="Aqu2.1.26319_001"/>
    <property type="gene ID" value="Aqu2.1.26319"/>
</dbReference>
<evidence type="ECO:0000256" key="7">
    <source>
        <dbReference type="ARBA" id="ARBA00023034"/>
    </source>
</evidence>
<dbReference type="GO" id="GO:0047238">
    <property type="term" value="F:glucuronosyl-N-acetylgalactosaminyl-proteoglycan 4-beta-N-acetylgalactosaminyltransferase activity"/>
    <property type="evidence" value="ECO:0007669"/>
    <property type="project" value="TreeGrafter"/>
</dbReference>
<dbReference type="PANTHER" id="PTHR12369:SF17">
    <property type="entry name" value="CHONDROITIN SULFATE SYNTHASE 1-LIKE"/>
    <property type="match status" value="1"/>
</dbReference>
<sequence length="373" mass="43203">MRARCRTLGRDILLVVLGFVSCLVLIHSFYAVKNSDCAPQKVVRESSHESVDVSKENKEPLKEDLSPTVKATIGTTQEPVRLSTASISKKVKRPKYVKDEFHLRDPIFVGVVTAVDFLDSRAMAVNNTWAKNAPKVEYFAALEPGKTHSLPVISLPGVDDTYPPQKKVYRMLRYMHDNYIDKYNWFMRADDDAYVRIPRLIEFLSQFDPSAELYIGSPGFGRENDLERIKLFQHEHYCMGGPGVIFSRGLLIKLVPHLEECLKNVVVSWNEDLEVGRCISRRLNIQCTWAHEMRNLFYMDYTKGAVFKNPAIYRDKTFASLLTIHPFKSTDMMYRIHQFFLELELKKLDKERKQISKDLENVQRVTERKKAFP</sequence>
<evidence type="ECO:0000313" key="11">
    <source>
        <dbReference type="Proteomes" id="UP000007879"/>
    </source>
</evidence>
<dbReference type="Gene3D" id="3.90.550.50">
    <property type="match status" value="1"/>
</dbReference>
<evidence type="ECO:0000256" key="5">
    <source>
        <dbReference type="ARBA" id="ARBA00022968"/>
    </source>
</evidence>
<proteinExistence type="inferred from homology"/>
<comment type="subcellular location">
    <subcellularLocation>
        <location evidence="1 9">Golgi apparatus</location>
        <location evidence="1 9">Golgi stack membrane</location>
        <topology evidence="1 9">Single-pass type II membrane protein</topology>
    </subcellularLocation>
</comment>
<evidence type="ECO:0000256" key="8">
    <source>
        <dbReference type="ARBA" id="ARBA00023136"/>
    </source>
</evidence>
<dbReference type="InterPro" id="IPR051227">
    <property type="entry name" value="CS_glycosyltransferase"/>
</dbReference>
<evidence type="ECO:0000256" key="6">
    <source>
        <dbReference type="ARBA" id="ARBA00022989"/>
    </source>
</evidence>
<dbReference type="eggNOG" id="KOG3588">
    <property type="taxonomic scope" value="Eukaryota"/>
</dbReference>
<feature type="transmembrane region" description="Helical" evidence="9">
    <location>
        <begin position="12"/>
        <end position="32"/>
    </location>
</feature>
<evidence type="ECO:0000256" key="2">
    <source>
        <dbReference type="ARBA" id="ARBA00009239"/>
    </source>
</evidence>
<evidence type="ECO:0000256" key="4">
    <source>
        <dbReference type="ARBA" id="ARBA00022692"/>
    </source>
</evidence>
<dbReference type="STRING" id="400682.A0A1X7UED0"/>
<evidence type="ECO:0000313" key="10">
    <source>
        <dbReference type="EnsemblMetazoa" id="Aqu2.1.26319_001"/>
    </source>
</evidence>
<keyword evidence="8 9" id="KW-0472">Membrane</keyword>
<keyword evidence="3 9" id="KW-0808">Transferase</keyword>
<keyword evidence="5 9" id="KW-0735">Signal-anchor</keyword>
<dbReference type="GO" id="GO:0032580">
    <property type="term" value="C:Golgi cisterna membrane"/>
    <property type="evidence" value="ECO:0007669"/>
    <property type="project" value="UniProtKB-SubCell"/>
</dbReference>
<dbReference type="AlphaFoldDB" id="A0A1X7UED0"/>
<evidence type="ECO:0000256" key="9">
    <source>
        <dbReference type="RuleBase" id="RU364016"/>
    </source>
</evidence>
<dbReference type="OrthoDB" id="431432at2759"/>
<keyword evidence="4 9" id="KW-0812">Transmembrane</keyword>
<dbReference type="KEGG" id="aqu:100641849"/>
<dbReference type="EC" id="2.4.1.-" evidence="9"/>
<organism evidence="10">
    <name type="scientific">Amphimedon queenslandica</name>
    <name type="common">Sponge</name>
    <dbReference type="NCBI Taxonomy" id="400682"/>
    <lineage>
        <taxon>Eukaryota</taxon>
        <taxon>Metazoa</taxon>
        <taxon>Porifera</taxon>
        <taxon>Demospongiae</taxon>
        <taxon>Heteroscleromorpha</taxon>
        <taxon>Haplosclerida</taxon>
        <taxon>Niphatidae</taxon>
        <taxon>Amphimedon</taxon>
    </lineage>
</organism>
<reference evidence="11" key="1">
    <citation type="journal article" date="2010" name="Nature">
        <title>The Amphimedon queenslandica genome and the evolution of animal complexity.</title>
        <authorList>
            <person name="Srivastava M."/>
            <person name="Simakov O."/>
            <person name="Chapman J."/>
            <person name="Fahey B."/>
            <person name="Gauthier M.E."/>
            <person name="Mitros T."/>
            <person name="Richards G.S."/>
            <person name="Conaco C."/>
            <person name="Dacre M."/>
            <person name="Hellsten U."/>
            <person name="Larroux C."/>
            <person name="Putnam N.H."/>
            <person name="Stanke M."/>
            <person name="Adamska M."/>
            <person name="Darling A."/>
            <person name="Degnan S.M."/>
            <person name="Oakley T.H."/>
            <person name="Plachetzki D.C."/>
            <person name="Zhai Y."/>
            <person name="Adamski M."/>
            <person name="Calcino A."/>
            <person name="Cummins S.F."/>
            <person name="Goodstein D.M."/>
            <person name="Harris C."/>
            <person name="Jackson D.J."/>
            <person name="Leys S.P."/>
            <person name="Shu S."/>
            <person name="Woodcroft B.J."/>
            <person name="Vervoort M."/>
            <person name="Kosik K.S."/>
            <person name="Manning G."/>
            <person name="Degnan B.M."/>
            <person name="Rokhsar D.S."/>
        </authorList>
    </citation>
    <scope>NUCLEOTIDE SEQUENCE [LARGE SCALE GENOMIC DNA]</scope>
</reference>
<comment type="similarity">
    <text evidence="2 9">Belongs to the chondroitin N-acetylgalactosaminyltransferase family.</text>
</comment>
<evidence type="ECO:0000256" key="3">
    <source>
        <dbReference type="ARBA" id="ARBA00022679"/>
    </source>
</evidence>
<dbReference type="Pfam" id="PF05679">
    <property type="entry name" value="CHGN"/>
    <property type="match status" value="1"/>
</dbReference>
<dbReference type="InterPro" id="IPR008428">
    <property type="entry name" value="Chond_GalNAc"/>
</dbReference>
<dbReference type="Proteomes" id="UP000007879">
    <property type="component" value="Unassembled WGS sequence"/>
</dbReference>
<dbReference type="EnsemblMetazoa" id="XM_003388117.3">
    <property type="protein sequence ID" value="XP_003388165.2"/>
    <property type="gene ID" value="LOC100641849"/>
</dbReference>
<reference evidence="10" key="2">
    <citation type="submission" date="2017-05" db="UniProtKB">
        <authorList>
            <consortium name="EnsemblMetazoa"/>
        </authorList>
    </citation>
    <scope>IDENTIFICATION</scope>
</reference>
<dbReference type="InParanoid" id="A0A1X7UED0"/>
<protein>
    <recommendedName>
        <fullName evidence="9">Hexosyltransferase</fullName>
        <ecNumber evidence="9">2.4.1.-</ecNumber>
    </recommendedName>
</protein>
<dbReference type="PROSITE" id="PS51257">
    <property type="entry name" value="PROKAR_LIPOPROTEIN"/>
    <property type="match status" value="1"/>
</dbReference>
<name>A0A1X7UED0_AMPQE</name>
<dbReference type="PANTHER" id="PTHR12369">
    <property type="entry name" value="CHONDROITIN SYNTHASE"/>
    <property type="match status" value="1"/>
</dbReference>
<keyword evidence="7 9" id="KW-0333">Golgi apparatus</keyword>
<evidence type="ECO:0000256" key="1">
    <source>
        <dbReference type="ARBA" id="ARBA00004447"/>
    </source>
</evidence>
<keyword evidence="11" id="KW-1185">Reference proteome</keyword>